<comment type="caution">
    <text evidence="1">The sequence shown here is derived from an EMBL/GenBank/DDBJ whole genome shotgun (WGS) entry which is preliminary data.</text>
</comment>
<name>A0AA86NV60_9EUKA</name>
<accession>A0AA86NV60</accession>
<reference evidence="1" key="1">
    <citation type="submission" date="2023-06" db="EMBL/GenBank/DDBJ databases">
        <authorList>
            <person name="Kurt Z."/>
        </authorList>
    </citation>
    <scope>NUCLEOTIDE SEQUENCE</scope>
</reference>
<dbReference type="EMBL" id="CAXDID020000046">
    <property type="protein sequence ID" value="CAL6002647.1"/>
    <property type="molecule type" value="Genomic_DNA"/>
</dbReference>
<organism evidence="1">
    <name type="scientific">Hexamita inflata</name>
    <dbReference type="NCBI Taxonomy" id="28002"/>
    <lineage>
        <taxon>Eukaryota</taxon>
        <taxon>Metamonada</taxon>
        <taxon>Diplomonadida</taxon>
        <taxon>Hexamitidae</taxon>
        <taxon>Hexamitinae</taxon>
        <taxon>Hexamita</taxon>
    </lineage>
</organism>
<evidence type="ECO:0000313" key="3">
    <source>
        <dbReference type="EMBL" id="CAL6002641.1"/>
    </source>
</evidence>
<keyword evidence="5" id="KW-1185">Reference proteome</keyword>
<reference evidence="3 5" key="2">
    <citation type="submission" date="2024-07" db="EMBL/GenBank/DDBJ databases">
        <authorList>
            <person name="Akdeniz Z."/>
        </authorList>
    </citation>
    <scope>NUCLEOTIDE SEQUENCE [LARGE SCALE GENOMIC DNA]</scope>
</reference>
<dbReference type="AlphaFoldDB" id="A0AA86NV60"/>
<gene>
    <name evidence="1" type="ORF">HINF_LOCUS14074</name>
    <name evidence="2" type="ORF">HINF_LOCUS14077</name>
    <name evidence="3" type="ORF">HINF_LOCUS18014</name>
    <name evidence="4" type="ORF">HINF_LOCUS18017</name>
</gene>
<protein>
    <submittedName>
        <fullName evidence="3">Hypothetical_protein</fullName>
    </submittedName>
</protein>
<evidence type="ECO:0000313" key="2">
    <source>
        <dbReference type="EMBL" id="CAI9926432.1"/>
    </source>
</evidence>
<evidence type="ECO:0000313" key="4">
    <source>
        <dbReference type="EMBL" id="CAL6002647.1"/>
    </source>
</evidence>
<dbReference type="Proteomes" id="UP001642409">
    <property type="component" value="Unassembled WGS sequence"/>
</dbReference>
<evidence type="ECO:0000313" key="5">
    <source>
        <dbReference type="Proteomes" id="UP001642409"/>
    </source>
</evidence>
<sequence length="421" mass="49822">MFEQKLQLALGDANNKFEYQSIMILYSYMTQYVVIRLTNKFYARRSLRKHVSRLEELISKDVTSMYRNPEKYKSQLLKALGLKQSLNVLNQTTLITAIKTYKDIIPELHGMSQIIKKGLEFSLNIDSENEKEPEEELLEPEPSSEPVSGLVSLIEISSFSQPPSMYENEQSENTQSDSDSEICADVVVIEQQKLDKQYRQNLQQNDIVFETYTSQYEIENIQHVFQYFLSRSIQQNKLKAKTLMKQQQKQQKIETKKLFEKWQRGVLEEQATQRQIQVGEKEYGFELINKYVKQLFKLYYNFDIKQDEIVSTVIQSTWVPYSQICLTYAVQPIISQYPQTLKLYEEVLKKYQYWNMVSQKFNEFISFSSQFKERLNNIRLQNGCETKVYGEVESLFGVFLKQRQQIIQIVHDAYFIVQRSK</sequence>
<dbReference type="EMBL" id="CAXDID020000046">
    <property type="protein sequence ID" value="CAL6002641.1"/>
    <property type="molecule type" value="Genomic_DNA"/>
</dbReference>
<proteinExistence type="predicted"/>
<evidence type="ECO:0000313" key="1">
    <source>
        <dbReference type="EMBL" id="CAI9926429.1"/>
    </source>
</evidence>
<dbReference type="EMBL" id="CATOUU010000369">
    <property type="protein sequence ID" value="CAI9926432.1"/>
    <property type="molecule type" value="Genomic_DNA"/>
</dbReference>
<dbReference type="EMBL" id="CATOUU010000369">
    <property type="protein sequence ID" value="CAI9926429.1"/>
    <property type="molecule type" value="Genomic_DNA"/>
</dbReference>